<protein>
    <submittedName>
        <fullName evidence="1">Uncharacterized protein</fullName>
    </submittedName>
</protein>
<keyword evidence="2" id="KW-1185">Reference proteome</keyword>
<dbReference type="STRING" id="1754191.A0A1Y1VEL7"/>
<comment type="caution">
    <text evidence="1">The sequence shown here is derived from an EMBL/GenBank/DDBJ whole genome shotgun (WGS) entry which is preliminary data.</text>
</comment>
<evidence type="ECO:0000313" key="1">
    <source>
        <dbReference type="EMBL" id="ORX54294.1"/>
    </source>
</evidence>
<reference evidence="1 2" key="1">
    <citation type="submission" date="2016-08" db="EMBL/GenBank/DDBJ databases">
        <title>Genomes of anaerobic fungi encode conserved fungal cellulosomes for biomass hydrolysis.</title>
        <authorList>
            <consortium name="DOE Joint Genome Institute"/>
            <person name="Haitjema C.H."/>
            <person name="Gilmore S.P."/>
            <person name="Henske J.K."/>
            <person name="Solomon K.V."/>
            <person name="De Groot R."/>
            <person name="Kuo A."/>
            <person name="Mondo S.J."/>
            <person name="Salamov A.A."/>
            <person name="Labutti K."/>
            <person name="Zhao Z."/>
            <person name="Chiniquy J."/>
            <person name="Barry K."/>
            <person name="Brewer H.M."/>
            <person name="Purvine S.O."/>
            <person name="Wright A.T."/>
            <person name="Boxma B."/>
            <person name="Van Alen T."/>
            <person name="Hackstein J.H."/>
            <person name="Baker S.E."/>
            <person name="Grigoriev I.V."/>
            <person name="O'Malley M.A."/>
        </authorList>
    </citation>
    <scope>NUCLEOTIDE SEQUENCE [LARGE SCALE GENOMIC DNA]</scope>
    <source>
        <strain evidence="2">finn</strain>
    </source>
</reference>
<reference evidence="1 2" key="2">
    <citation type="submission" date="2016-08" db="EMBL/GenBank/DDBJ databases">
        <title>Pervasive Adenine N6-methylation of Active Genes in Fungi.</title>
        <authorList>
            <consortium name="DOE Joint Genome Institute"/>
            <person name="Mondo S.J."/>
            <person name="Dannebaum R.O."/>
            <person name="Kuo R.C."/>
            <person name="Labutti K."/>
            <person name="Haridas S."/>
            <person name="Kuo A."/>
            <person name="Salamov A."/>
            <person name="Ahrendt S.R."/>
            <person name="Lipzen A."/>
            <person name="Sullivan W."/>
            <person name="Andreopoulos W.B."/>
            <person name="Clum A."/>
            <person name="Lindquist E."/>
            <person name="Daum C."/>
            <person name="Ramamoorthy G.K."/>
            <person name="Gryganskyi A."/>
            <person name="Culley D."/>
            <person name="Magnuson J.K."/>
            <person name="James T.Y."/>
            <person name="O'Malley M.A."/>
            <person name="Stajich J.E."/>
            <person name="Spatafora J.W."/>
            <person name="Visel A."/>
            <person name="Grigoriev I.V."/>
        </authorList>
    </citation>
    <scope>NUCLEOTIDE SEQUENCE [LARGE SCALE GENOMIC DNA]</scope>
    <source>
        <strain evidence="2">finn</strain>
    </source>
</reference>
<dbReference type="AlphaFoldDB" id="A0A1Y1VEL7"/>
<name>A0A1Y1VEL7_9FUNG</name>
<sequence>MNFTMYEIVFLDKLIKSNKIQNNGVIKKSSKTLKGCKEILIGYLEVKTNSNAVPYFCFNDNTNYIRCQLLNFNENWLSNVLYVEKWTLIQYRNGLFYLEIDFFSILDKNPNLKKLYENKYKENLSILYKNIRVKSLIKRAGNQALIIREFETEIQPLLSKTFVSNNTFLKNFQNGITIVSTIKSKSCIQVIKKGNETFFIFIIELKIENASNSNIVQGVNDNFTTTFVIFQTPEANKLMQYYHMLLVKHKFIFQNLFLHTLKIKRQKEIVSNNIFKFIPNKSYIQRCFVQSYENNSLPSTFLGSCINDIIQDDDTVFEFDINVKKGIT</sequence>
<accession>A0A1Y1VEL7</accession>
<organism evidence="1 2">
    <name type="scientific">Piromyces finnis</name>
    <dbReference type="NCBI Taxonomy" id="1754191"/>
    <lineage>
        <taxon>Eukaryota</taxon>
        <taxon>Fungi</taxon>
        <taxon>Fungi incertae sedis</taxon>
        <taxon>Chytridiomycota</taxon>
        <taxon>Chytridiomycota incertae sedis</taxon>
        <taxon>Neocallimastigomycetes</taxon>
        <taxon>Neocallimastigales</taxon>
        <taxon>Neocallimastigaceae</taxon>
        <taxon>Piromyces</taxon>
    </lineage>
</organism>
<evidence type="ECO:0000313" key="2">
    <source>
        <dbReference type="Proteomes" id="UP000193719"/>
    </source>
</evidence>
<gene>
    <name evidence="1" type="ORF">BCR36DRAFT_283739</name>
</gene>
<dbReference type="Proteomes" id="UP000193719">
    <property type="component" value="Unassembled WGS sequence"/>
</dbReference>
<dbReference type="EMBL" id="MCFH01000011">
    <property type="protein sequence ID" value="ORX54294.1"/>
    <property type="molecule type" value="Genomic_DNA"/>
</dbReference>
<dbReference type="OrthoDB" id="10509794at2759"/>
<proteinExistence type="predicted"/>